<name>A0A8G1EBE6_9RHOB</name>
<proteinExistence type="inferred from homology"/>
<evidence type="ECO:0000313" key="7">
    <source>
        <dbReference type="EMBL" id="QYZ69312.1"/>
    </source>
</evidence>
<dbReference type="Proteomes" id="UP000826300">
    <property type="component" value="Chromosome"/>
</dbReference>
<keyword evidence="6" id="KW-0472">Membrane</keyword>
<dbReference type="KEGG" id="nsm:JO391_16480"/>
<protein>
    <submittedName>
        <fullName evidence="7">Protein pufQ</fullName>
    </submittedName>
</protein>
<comment type="function">
    <text evidence="1">Required for bacteriochlorophyll biosynthesis. Directly involved in the assembly of both the B875 and B800-850 pigment-protein complexes.</text>
</comment>
<sequence length="77" mass="8538">MSDHTDPGPGFGRLSHGPRSSKAEYHLYFTAIFLVALPFAVLAWVVRLVIDRHLPPQGPLARALAEAHAITPEIFRH</sequence>
<evidence type="ECO:0000256" key="5">
    <source>
        <dbReference type="ARBA" id="ARBA00023181"/>
    </source>
</evidence>
<dbReference type="AlphaFoldDB" id="A0A8G1EBE6"/>
<dbReference type="Pfam" id="PF05398">
    <property type="entry name" value="PufQ"/>
    <property type="match status" value="1"/>
</dbReference>
<reference evidence="7" key="1">
    <citation type="submission" date="2021-02" db="EMBL/GenBank/DDBJ databases">
        <title>Rhodobacter shimadae sp. nov., an aerobic anoxygenic phototrophic bacterium isolated from a hot spring.</title>
        <authorList>
            <person name="Muramatsu S."/>
            <person name="Haruta S."/>
            <person name="Hirose S."/>
            <person name="Hanada S."/>
        </authorList>
    </citation>
    <scope>NUCLEOTIDE SEQUENCE</scope>
    <source>
        <strain evidence="7">N10</strain>
    </source>
</reference>
<keyword evidence="3" id="KW-0602">Photosynthesis</keyword>
<keyword evidence="8" id="KW-1185">Reference proteome</keyword>
<keyword evidence="6" id="KW-0812">Transmembrane</keyword>
<feature type="transmembrane region" description="Helical" evidence="6">
    <location>
        <begin position="25"/>
        <end position="50"/>
    </location>
</feature>
<gene>
    <name evidence="7" type="ORF">JO391_16480</name>
</gene>
<evidence type="ECO:0000256" key="2">
    <source>
        <dbReference type="ARBA" id="ARBA00009920"/>
    </source>
</evidence>
<dbReference type="GO" id="GO:0030494">
    <property type="term" value="P:bacteriochlorophyll biosynthetic process"/>
    <property type="evidence" value="ECO:0007669"/>
    <property type="project" value="UniProtKB-KW"/>
</dbReference>
<organism evidence="7 8">
    <name type="scientific">Neotabrizicola shimadae</name>
    <dbReference type="NCBI Taxonomy" id="2807096"/>
    <lineage>
        <taxon>Bacteria</taxon>
        <taxon>Pseudomonadati</taxon>
        <taxon>Pseudomonadota</taxon>
        <taxon>Alphaproteobacteria</taxon>
        <taxon>Rhodobacterales</taxon>
        <taxon>Paracoccaceae</taxon>
        <taxon>Neotabrizicola</taxon>
    </lineage>
</organism>
<evidence type="ECO:0000256" key="3">
    <source>
        <dbReference type="ARBA" id="ARBA00022531"/>
    </source>
</evidence>
<evidence type="ECO:0000256" key="4">
    <source>
        <dbReference type="ARBA" id="ARBA00023171"/>
    </source>
</evidence>
<keyword evidence="4" id="KW-0149">Chlorophyll biosynthesis</keyword>
<dbReference type="RefSeq" id="WP_220661532.1">
    <property type="nucleotide sequence ID" value="NZ_CP069370.1"/>
</dbReference>
<keyword evidence="5" id="KW-0077">Bacteriochlorophyll biosynthesis</keyword>
<evidence type="ECO:0000256" key="6">
    <source>
        <dbReference type="SAM" id="Phobius"/>
    </source>
</evidence>
<evidence type="ECO:0000313" key="8">
    <source>
        <dbReference type="Proteomes" id="UP000826300"/>
    </source>
</evidence>
<dbReference type="InterPro" id="IPR008800">
    <property type="entry name" value="PufQ_cyt-su"/>
</dbReference>
<dbReference type="EMBL" id="CP069370">
    <property type="protein sequence ID" value="QYZ69312.1"/>
    <property type="molecule type" value="Genomic_DNA"/>
</dbReference>
<dbReference type="GO" id="GO:0015979">
    <property type="term" value="P:photosynthesis"/>
    <property type="evidence" value="ECO:0007669"/>
    <property type="project" value="UniProtKB-KW"/>
</dbReference>
<evidence type="ECO:0000256" key="1">
    <source>
        <dbReference type="ARBA" id="ARBA00003128"/>
    </source>
</evidence>
<keyword evidence="6" id="KW-1133">Transmembrane helix</keyword>
<comment type="similarity">
    <text evidence="2">Belongs to the PufQ family.</text>
</comment>
<accession>A0A8G1EBE6</accession>